<gene>
    <name evidence="2" type="ORF">Agub_g992</name>
</gene>
<feature type="region of interest" description="Disordered" evidence="1">
    <location>
        <begin position="278"/>
        <end position="326"/>
    </location>
</feature>
<keyword evidence="3" id="KW-1185">Reference proteome</keyword>
<feature type="compositionally biased region" description="Pro residues" evidence="1">
    <location>
        <begin position="354"/>
        <end position="367"/>
    </location>
</feature>
<feature type="non-terminal residue" evidence="2">
    <location>
        <position position="1"/>
    </location>
</feature>
<sequence>PPTACRLLASLAALHHCPCRPAAVRALVEVAGAAFRGWRWLGGPPPHPHPPPPPPQQQPQPASHRRQRQQVLRGEEQPAAGSVHGGSGGDGSSGGGGGSNSVGGDEGRGAAGGRLSERELRALLQGVAGLPGAYPGEPWLADWCAAYLPHLHCGGSGRGSSRRTAITAAAAARGSFAATEVATAEAEGGTQPCVADAPDSGTAAAEMLYCLATLQFSPPEPWEAAALAAVQRGLRPWLGLLRRLDPPAWAWAAEGPGCEGEGAEGSAEAATMDLVAGRKEEGVSRHAGRRGQRKRPGEGAKAAGRRPGSGTATEDEAEEAQEEAVMPLPPLTLVQLAWAVGAHAAACPLPPPPPYSPPAYPHPPPTPQQQTAPEGVQPPTSSSSSMQQEQQLYGGSSGTATTPTAAERAARRRCMWGCRRRVFGAALAAVAVWGREGSAGAAMQA</sequence>
<dbReference type="EMBL" id="BMAR01000001">
    <property type="protein sequence ID" value="GFR40418.1"/>
    <property type="molecule type" value="Genomic_DNA"/>
</dbReference>
<feature type="non-terminal residue" evidence="2">
    <location>
        <position position="445"/>
    </location>
</feature>
<evidence type="ECO:0000313" key="2">
    <source>
        <dbReference type="EMBL" id="GFR40418.1"/>
    </source>
</evidence>
<protein>
    <submittedName>
        <fullName evidence="2">Uncharacterized protein</fullName>
    </submittedName>
</protein>
<feature type="compositionally biased region" description="Acidic residues" evidence="1">
    <location>
        <begin position="313"/>
        <end position="322"/>
    </location>
</feature>
<name>A0AAD3DGT9_9CHLO</name>
<feature type="compositionally biased region" description="Gly residues" evidence="1">
    <location>
        <begin position="83"/>
        <end position="101"/>
    </location>
</feature>
<comment type="caution">
    <text evidence="2">The sequence shown here is derived from an EMBL/GenBank/DDBJ whole genome shotgun (WGS) entry which is preliminary data.</text>
</comment>
<feature type="region of interest" description="Disordered" evidence="1">
    <location>
        <begin position="39"/>
        <end position="112"/>
    </location>
</feature>
<evidence type="ECO:0000256" key="1">
    <source>
        <dbReference type="SAM" id="MobiDB-lite"/>
    </source>
</evidence>
<reference evidence="2 3" key="1">
    <citation type="journal article" date="2021" name="Sci. Rep.">
        <title>Genome sequencing of the multicellular alga Astrephomene provides insights into convergent evolution of germ-soma differentiation.</title>
        <authorList>
            <person name="Yamashita S."/>
            <person name="Yamamoto K."/>
            <person name="Matsuzaki R."/>
            <person name="Suzuki S."/>
            <person name="Yamaguchi H."/>
            <person name="Hirooka S."/>
            <person name="Minakuchi Y."/>
            <person name="Miyagishima S."/>
            <person name="Kawachi M."/>
            <person name="Toyoda A."/>
            <person name="Nozaki H."/>
        </authorList>
    </citation>
    <scope>NUCLEOTIDE SEQUENCE [LARGE SCALE GENOMIC DNA]</scope>
    <source>
        <strain evidence="2 3">NIES-4017</strain>
    </source>
</reference>
<dbReference type="Proteomes" id="UP001054857">
    <property type="component" value="Unassembled WGS sequence"/>
</dbReference>
<organism evidence="2 3">
    <name type="scientific">Astrephomene gubernaculifera</name>
    <dbReference type="NCBI Taxonomy" id="47775"/>
    <lineage>
        <taxon>Eukaryota</taxon>
        <taxon>Viridiplantae</taxon>
        <taxon>Chlorophyta</taxon>
        <taxon>core chlorophytes</taxon>
        <taxon>Chlorophyceae</taxon>
        <taxon>CS clade</taxon>
        <taxon>Chlamydomonadales</taxon>
        <taxon>Astrephomenaceae</taxon>
        <taxon>Astrephomene</taxon>
    </lineage>
</organism>
<feature type="region of interest" description="Disordered" evidence="1">
    <location>
        <begin position="354"/>
        <end position="405"/>
    </location>
</feature>
<feature type="compositionally biased region" description="Pro residues" evidence="1">
    <location>
        <begin position="43"/>
        <end position="58"/>
    </location>
</feature>
<feature type="compositionally biased region" description="Low complexity" evidence="1">
    <location>
        <begin position="368"/>
        <end position="391"/>
    </location>
</feature>
<dbReference type="AlphaFoldDB" id="A0AAD3DGT9"/>
<accession>A0AAD3DGT9</accession>
<proteinExistence type="predicted"/>
<evidence type="ECO:0000313" key="3">
    <source>
        <dbReference type="Proteomes" id="UP001054857"/>
    </source>
</evidence>